<sequence>MSKVILDTSALLAYLFEETGADKVSPILEAGSGVIGSANYAELVTKLVDKNMPMPEILAVISSLELEFIPQDEQQARLTGELRAISKPFGLSLGDRACLALGLATGLPVMTADQLWKDVATGQDIKLMVIRDKPLSKEV</sequence>
<proteinExistence type="predicted"/>
<dbReference type="InterPro" id="IPR002716">
    <property type="entry name" value="PIN_dom"/>
</dbReference>
<dbReference type="Proteomes" id="UP000672039">
    <property type="component" value="Chromosome"/>
</dbReference>
<keyword evidence="3" id="KW-1185">Reference proteome</keyword>
<reference evidence="2 3" key="1">
    <citation type="submission" date="2021-04" db="EMBL/GenBank/DDBJ databases">
        <title>Genomics, taxonomy and metabolism of representatives of sulfur bacteria of the genus Thiothrix: Thiothrix fructosivorans QT, Thiothrix unzii A1T and three new species, Thiothrix subterranea sp. nov., Thiothrix litoralis sp. nov. and 'Candidatus Thiothrix anitrata' sp. nov.</title>
        <authorList>
            <person name="Ravin N.V."/>
            <person name="Smolyakov D."/>
            <person name="Rudenko T.S."/>
            <person name="Mardanov A.V."/>
            <person name="Beletsky A.V."/>
            <person name="Markov N.D."/>
            <person name="Fomenkov A.I."/>
            <person name="Roberts R.J."/>
            <person name="Karnachuk O.V."/>
            <person name="Novikov A."/>
            <person name="Grabovich M.Y."/>
        </authorList>
    </citation>
    <scope>NUCLEOTIDE SEQUENCE [LARGE SCALE GENOMIC DNA]</scope>
    <source>
        <strain evidence="2 3">AS</strain>
    </source>
</reference>
<dbReference type="SUPFAM" id="SSF88723">
    <property type="entry name" value="PIN domain-like"/>
    <property type="match status" value="1"/>
</dbReference>
<evidence type="ECO:0000259" key="1">
    <source>
        <dbReference type="Pfam" id="PF01850"/>
    </source>
</evidence>
<gene>
    <name evidence="2" type="ORF">J9253_01335</name>
</gene>
<dbReference type="CDD" id="cd18682">
    <property type="entry name" value="PIN_VapC-like"/>
    <property type="match status" value="1"/>
</dbReference>
<accession>A0ABX7WRX3</accession>
<protein>
    <submittedName>
        <fullName evidence="2">Type II toxin-antitoxin system VapC family toxin</fullName>
    </submittedName>
</protein>
<evidence type="ECO:0000313" key="3">
    <source>
        <dbReference type="Proteomes" id="UP000672039"/>
    </source>
</evidence>
<evidence type="ECO:0000313" key="2">
    <source>
        <dbReference type="EMBL" id="QTR46631.1"/>
    </source>
</evidence>
<dbReference type="Gene3D" id="3.40.50.1010">
    <property type="entry name" value="5'-nuclease"/>
    <property type="match status" value="1"/>
</dbReference>
<feature type="domain" description="PIN" evidence="1">
    <location>
        <begin position="4"/>
        <end position="120"/>
    </location>
</feature>
<dbReference type="InterPro" id="IPR029060">
    <property type="entry name" value="PIN-like_dom_sf"/>
</dbReference>
<dbReference type="RefSeq" id="WP_210222962.1">
    <property type="nucleotide sequence ID" value="NZ_CP072801.1"/>
</dbReference>
<dbReference type="Pfam" id="PF01850">
    <property type="entry name" value="PIN"/>
    <property type="match status" value="1"/>
</dbReference>
<dbReference type="EMBL" id="CP072801">
    <property type="protein sequence ID" value="QTR46631.1"/>
    <property type="molecule type" value="Genomic_DNA"/>
</dbReference>
<name>A0ABX7WRX3_9GAMM</name>
<organism evidence="2 3">
    <name type="scientific">Thiothrix litoralis</name>
    <dbReference type="NCBI Taxonomy" id="2891210"/>
    <lineage>
        <taxon>Bacteria</taxon>
        <taxon>Pseudomonadati</taxon>
        <taxon>Pseudomonadota</taxon>
        <taxon>Gammaproteobacteria</taxon>
        <taxon>Thiotrichales</taxon>
        <taxon>Thiotrichaceae</taxon>
        <taxon>Thiothrix</taxon>
    </lineage>
</organism>